<gene>
    <name evidence="1" type="ORF">TM448A00111_0063</name>
</gene>
<name>A0A6H1ZBJ7_9ZZZZ</name>
<protein>
    <submittedName>
        <fullName evidence="1">Uncharacterized protein</fullName>
    </submittedName>
</protein>
<organism evidence="1">
    <name type="scientific">viral metagenome</name>
    <dbReference type="NCBI Taxonomy" id="1070528"/>
    <lineage>
        <taxon>unclassified sequences</taxon>
        <taxon>metagenomes</taxon>
        <taxon>organismal metagenomes</taxon>
    </lineage>
</organism>
<dbReference type="EMBL" id="MT143977">
    <property type="protein sequence ID" value="QJA44560.1"/>
    <property type="molecule type" value="Genomic_DNA"/>
</dbReference>
<dbReference type="AlphaFoldDB" id="A0A6H1ZBJ7"/>
<proteinExistence type="predicted"/>
<evidence type="ECO:0000313" key="1">
    <source>
        <dbReference type="EMBL" id="QJA44560.1"/>
    </source>
</evidence>
<reference evidence="1" key="1">
    <citation type="submission" date="2020-03" db="EMBL/GenBank/DDBJ databases">
        <title>The deep terrestrial virosphere.</title>
        <authorList>
            <person name="Holmfeldt K."/>
            <person name="Nilsson E."/>
            <person name="Simone D."/>
            <person name="Lopez-Fernandez M."/>
            <person name="Wu X."/>
            <person name="de Brujin I."/>
            <person name="Lundin D."/>
            <person name="Andersson A."/>
            <person name="Bertilsson S."/>
            <person name="Dopson M."/>
        </authorList>
    </citation>
    <scope>NUCLEOTIDE SEQUENCE</scope>
    <source>
        <strain evidence="1">TM448A00111</strain>
    </source>
</reference>
<accession>A0A6H1ZBJ7</accession>
<sequence length="67" mass="7553">MKKTVDGVEKEVTVDNEVMLSLRLSLMKMREAKPAAPSEEARRYAVAITDMEKVVAYFNTFVVEKSA</sequence>